<evidence type="ECO:0000313" key="1">
    <source>
        <dbReference type="EMBL" id="OGF59934.1"/>
    </source>
</evidence>
<dbReference type="STRING" id="1817863.A2Y62_07725"/>
<organism evidence="1 2">
    <name type="scientific">Candidatus Fischerbacteria bacterium RBG_13_37_8</name>
    <dbReference type="NCBI Taxonomy" id="1817863"/>
    <lineage>
        <taxon>Bacteria</taxon>
        <taxon>Candidatus Fischeribacteriota</taxon>
    </lineage>
</organism>
<accession>A0A1F5V935</accession>
<dbReference type="EMBL" id="MFGW01000205">
    <property type="protein sequence ID" value="OGF59934.1"/>
    <property type="molecule type" value="Genomic_DNA"/>
</dbReference>
<reference evidence="1 2" key="1">
    <citation type="journal article" date="2016" name="Nat. Commun.">
        <title>Thousands of microbial genomes shed light on interconnected biogeochemical processes in an aquifer system.</title>
        <authorList>
            <person name="Anantharaman K."/>
            <person name="Brown C.T."/>
            <person name="Hug L.A."/>
            <person name="Sharon I."/>
            <person name="Castelle C.J."/>
            <person name="Probst A.J."/>
            <person name="Thomas B.C."/>
            <person name="Singh A."/>
            <person name="Wilkins M.J."/>
            <person name="Karaoz U."/>
            <person name="Brodie E.L."/>
            <person name="Williams K.H."/>
            <person name="Hubbard S.S."/>
            <person name="Banfield J.F."/>
        </authorList>
    </citation>
    <scope>NUCLEOTIDE SEQUENCE [LARGE SCALE GENOMIC DNA]</scope>
</reference>
<dbReference type="AlphaFoldDB" id="A0A1F5V935"/>
<name>A0A1F5V935_9BACT</name>
<sequence length="89" mass="9925">MCIGNSQGPHIRGEAFNSYGDAQVKVFYSPTLNGNYSLVNTIDVVYPYFFFITAKGEPGGYQTGHYKFQIVAEGRDNYAHVCFAQCRPS</sequence>
<comment type="caution">
    <text evidence="1">The sequence shown here is derived from an EMBL/GenBank/DDBJ whole genome shotgun (WGS) entry which is preliminary data.</text>
</comment>
<gene>
    <name evidence="1" type="ORF">A2Y62_07725</name>
</gene>
<proteinExistence type="predicted"/>
<dbReference type="Proteomes" id="UP000178943">
    <property type="component" value="Unassembled WGS sequence"/>
</dbReference>
<protein>
    <submittedName>
        <fullName evidence="1">Uncharacterized protein</fullName>
    </submittedName>
</protein>
<evidence type="ECO:0000313" key="2">
    <source>
        <dbReference type="Proteomes" id="UP000178943"/>
    </source>
</evidence>